<dbReference type="InterPro" id="IPR013320">
    <property type="entry name" value="ConA-like_dom_sf"/>
</dbReference>
<evidence type="ECO:0000313" key="1">
    <source>
        <dbReference type="EMBL" id="MDA1385826.1"/>
    </source>
</evidence>
<proteinExistence type="predicted"/>
<dbReference type="EMBL" id="JAPZVQ010000006">
    <property type="protein sequence ID" value="MDA1385826.1"/>
    <property type="molecule type" value="Genomic_DNA"/>
</dbReference>
<dbReference type="Proteomes" id="UP001183604">
    <property type="component" value="Unassembled WGS sequence"/>
</dbReference>
<protein>
    <submittedName>
        <fullName evidence="1">DUF1349 domain-containing protein</fullName>
    </submittedName>
    <submittedName>
        <fullName evidence="2">Regulation of enolase protein 1 (Concanavalin A-like superfamily)</fullName>
    </submittedName>
</protein>
<reference evidence="1" key="1">
    <citation type="submission" date="2022-12" db="EMBL/GenBank/DDBJ databases">
        <title>Gycomyces niveus sp.nov., a novel actinomycete isolated from soil in Shouguang.</title>
        <authorList>
            <person name="Yang X."/>
        </authorList>
    </citation>
    <scope>NUCLEOTIDE SEQUENCE</scope>
    <source>
        <strain evidence="1">DSM 44724</strain>
    </source>
</reference>
<dbReference type="AlphaFoldDB" id="A0A9X3PL52"/>
<comment type="caution">
    <text evidence="1">The sequence shown here is derived from an EMBL/GenBank/DDBJ whole genome shotgun (WGS) entry which is preliminary data.</text>
</comment>
<evidence type="ECO:0000313" key="2">
    <source>
        <dbReference type="EMBL" id="MDR7339946.1"/>
    </source>
</evidence>
<name>A0A9X3PL52_9ACTN</name>
<reference evidence="2 4" key="2">
    <citation type="submission" date="2023-07" db="EMBL/GenBank/DDBJ databases">
        <title>Sequencing the genomes of 1000 actinobacteria strains.</title>
        <authorList>
            <person name="Klenk H.-P."/>
        </authorList>
    </citation>
    <scope>NUCLEOTIDE SEQUENCE [LARGE SCALE GENOMIC DNA]</scope>
    <source>
        <strain evidence="2 4">DSM 44724</strain>
    </source>
</reference>
<dbReference type="Proteomes" id="UP001145799">
    <property type="component" value="Unassembled WGS sequence"/>
</dbReference>
<dbReference type="InterPro" id="IPR009784">
    <property type="entry name" value="DUF1349"/>
</dbReference>
<dbReference type="RefSeq" id="WP_270122284.1">
    <property type="nucleotide sequence ID" value="NZ_BAAAOM010000008.1"/>
</dbReference>
<evidence type="ECO:0000313" key="3">
    <source>
        <dbReference type="Proteomes" id="UP001145799"/>
    </source>
</evidence>
<dbReference type="PANTHER" id="PTHR35332:SF2">
    <property type="entry name" value="REGULATION OF ENOLASE PROTEIN 1"/>
    <property type="match status" value="1"/>
</dbReference>
<organism evidence="1 3">
    <name type="scientific">Glycomyces lechevalierae</name>
    <dbReference type="NCBI Taxonomy" id="256034"/>
    <lineage>
        <taxon>Bacteria</taxon>
        <taxon>Bacillati</taxon>
        <taxon>Actinomycetota</taxon>
        <taxon>Actinomycetes</taxon>
        <taxon>Glycomycetales</taxon>
        <taxon>Glycomycetaceae</taxon>
        <taxon>Glycomyces</taxon>
    </lineage>
</organism>
<dbReference type="Gene3D" id="2.60.120.200">
    <property type="match status" value="1"/>
</dbReference>
<sequence>MIVNIPALPFPLAWEDAVEPPSWQVTDTGLEATAAARTDWYVHAPDPVNHAPANGARLLGPAPEGDWQFSARITVGFNGKYDAGTLFLFADESHWSKLCFEYSPDGQAMVVSVVTRDVSDDANAWVVDGDSVWMRVSRIGEGFAFHSSNDGERWEFVRCFGFGVEGPVKAGFGVQAPEGEGCTVRFSDIAFKQETLPDLRDGS</sequence>
<dbReference type="SUPFAM" id="SSF49899">
    <property type="entry name" value="Concanavalin A-like lectins/glucanases"/>
    <property type="match status" value="1"/>
</dbReference>
<gene>
    <name evidence="2" type="ORF">J2S69_003665</name>
    <name evidence="1" type="ORF">O2L01_12595</name>
</gene>
<accession>A0A9X3PL52</accession>
<dbReference type="Pfam" id="PF07081">
    <property type="entry name" value="DUF1349"/>
    <property type="match status" value="1"/>
</dbReference>
<evidence type="ECO:0000313" key="4">
    <source>
        <dbReference type="Proteomes" id="UP001183604"/>
    </source>
</evidence>
<dbReference type="PANTHER" id="PTHR35332">
    <property type="entry name" value="REGULATION OF ENOLASE PROTEIN 1"/>
    <property type="match status" value="1"/>
</dbReference>
<keyword evidence="4" id="KW-1185">Reference proteome</keyword>
<dbReference type="EMBL" id="JAVDYD010000001">
    <property type="protein sequence ID" value="MDR7339946.1"/>
    <property type="molecule type" value="Genomic_DNA"/>
</dbReference>